<dbReference type="GO" id="GO:0046872">
    <property type="term" value="F:metal ion binding"/>
    <property type="evidence" value="ECO:0007669"/>
    <property type="project" value="UniProtKB-KW"/>
</dbReference>
<dbReference type="Pfam" id="PF00355">
    <property type="entry name" value="Rieske"/>
    <property type="match status" value="1"/>
</dbReference>
<keyword evidence="4" id="KW-0411">Iron-sulfur</keyword>
<dbReference type="Gene3D" id="2.102.10.10">
    <property type="entry name" value="Rieske [2Fe-2S] iron-sulphur domain"/>
    <property type="match status" value="1"/>
</dbReference>
<keyword evidence="2" id="KW-0479">Metal-binding</keyword>
<evidence type="ECO:0000313" key="7">
    <source>
        <dbReference type="EMBL" id="QUH23750.1"/>
    </source>
</evidence>
<evidence type="ECO:0000259" key="6">
    <source>
        <dbReference type="PROSITE" id="PS51296"/>
    </source>
</evidence>
<evidence type="ECO:0000256" key="1">
    <source>
        <dbReference type="ARBA" id="ARBA00022714"/>
    </source>
</evidence>
<protein>
    <submittedName>
        <fullName evidence="7">Rieske 2Fe-2S domain-containing protein</fullName>
    </submittedName>
</protein>
<dbReference type="EMBL" id="CP058560">
    <property type="protein sequence ID" value="QUH23750.1"/>
    <property type="molecule type" value="Genomic_DNA"/>
</dbReference>
<evidence type="ECO:0000256" key="4">
    <source>
        <dbReference type="ARBA" id="ARBA00023014"/>
    </source>
</evidence>
<evidence type="ECO:0000256" key="5">
    <source>
        <dbReference type="ARBA" id="ARBA00034078"/>
    </source>
</evidence>
<dbReference type="GO" id="GO:0051537">
    <property type="term" value="F:2 iron, 2 sulfur cluster binding"/>
    <property type="evidence" value="ECO:0007669"/>
    <property type="project" value="UniProtKB-KW"/>
</dbReference>
<keyword evidence="3" id="KW-0408">Iron</keyword>
<dbReference type="InterPro" id="IPR017941">
    <property type="entry name" value="Rieske_2Fe-2S"/>
</dbReference>
<dbReference type="GeneID" id="64820750"/>
<dbReference type="SUPFAM" id="SSF50022">
    <property type="entry name" value="ISP domain"/>
    <property type="match status" value="1"/>
</dbReference>
<dbReference type="Proteomes" id="UP000681041">
    <property type="component" value="Chromosome"/>
</dbReference>
<comment type="cofactor">
    <cofactor evidence="5">
        <name>[2Fe-2S] cluster</name>
        <dbReference type="ChEBI" id="CHEBI:190135"/>
    </cofactor>
</comment>
<evidence type="ECO:0000313" key="8">
    <source>
        <dbReference type="Proteomes" id="UP000681041"/>
    </source>
</evidence>
<organism evidence="7 8">
    <name type="scientific">Methanobacterium alkalithermotolerans</name>
    <dbReference type="NCBI Taxonomy" id="2731220"/>
    <lineage>
        <taxon>Archaea</taxon>
        <taxon>Methanobacteriati</taxon>
        <taxon>Methanobacteriota</taxon>
        <taxon>Methanomada group</taxon>
        <taxon>Methanobacteria</taxon>
        <taxon>Methanobacteriales</taxon>
        <taxon>Methanobacteriaceae</taxon>
        <taxon>Methanobacterium</taxon>
    </lineage>
</organism>
<evidence type="ECO:0000256" key="2">
    <source>
        <dbReference type="ARBA" id="ARBA00022723"/>
    </source>
</evidence>
<keyword evidence="1" id="KW-0001">2Fe-2S</keyword>
<accession>A0A8T8KAA1</accession>
<evidence type="ECO:0000256" key="3">
    <source>
        <dbReference type="ARBA" id="ARBA00023004"/>
    </source>
</evidence>
<dbReference type="AlphaFoldDB" id="A0A8T8KAA1"/>
<dbReference type="OrthoDB" id="6837at2157"/>
<keyword evidence="8" id="KW-1185">Reference proteome</keyword>
<dbReference type="KEGG" id="meme:HYG87_08255"/>
<dbReference type="RefSeq" id="WP_211532706.1">
    <property type="nucleotide sequence ID" value="NZ_CP058560.1"/>
</dbReference>
<feature type="domain" description="Rieske" evidence="6">
    <location>
        <begin position="5"/>
        <end position="114"/>
    </location>
</feature>
<dbReference type="InterPro" id="IPR036922">
    <property type="entry name" value="Rieske_2Fe-2S_sf"/>
</dbReference>
<dbReference type="PANTHER" id="PTHR21496:SF0">
    <property type="entry name" value="RIESKE DOMAIN-CONTAINING PROTEIN"/>
    <property type="match status" value="1"/>
</dbReference>
<dbReference type="PANTHER" id="PTHR21496">
    <property type="entry name" value="FERREDOXIN-RELATED"/>
    <property type="match status" value="1"/>
</dbReference>
<name>A0A8T8KAA1_9EURY</name>
<gene>
    <name evidence="7" type="ORF">HYG87_08255</name>
</gene>
<sequence>MDDFVTVAGVDDLESGELKKVVHEGKVLLLARVGDNYYCADNRCPHLGGDLSQGDLEGTIIKCPLHKSQFDLKDGKVIRWTNWSGIKLALSKIFRPPREMETYPLKIEEGKIMVQI</sequence>
<dbReference type="PROSITE" id="PS51296">
    <property type="entry name" value="RIESKE"/>
    <property type="match status" value="1"/>
</dbReference>
<reference evidence="7" key="1">
    <citation type="submission" date="2020-07" db="EMBL/GenBank/DDBJ databases">
        <title>Methanobacterium. sp. MethCan genome.</title>
        <authorList>
            <person name="Postec A."/>
            <person name="Quemeneur M."/>
        </authorList>
    </citation>
    <scope>NUCLEOTIDE SEQUENCE</scope>
    <source>
        <strain evidence="7">MethCAN</strain>
    </source>
</reference>
<proteinExistence type="predicted"/>